<reference evidence="3" key="1">
    <citation type="submission" date="2020-10" db="EMBL/GenBank/DDBJ databases">
        <authorList>
            <person name="Gilroy R."/>
        </authorList>
    </citation>
    <scope>NUCLEOTIDE SEQUENCE</scope>
    <source>
        <strain evidence="3">ChiHjej13B12-12457</strain>
    </source>
</reference>
<evidence type="ECO:0000259" key="1">
    <source>
        <dbReference type="Pfam" id="PF12667"/>
    </source>
</evidence>
<dbReference type="EMBL" id="DVHI01000044">
    <property type="protein sequence ID" value="HIR62578.1"/>
    <property type="molecule type" value="Genomic_DNA"/>
</dbReference>
<feature type="domain" description="NigD-like C-terminal" evidence="2">
    <location>
        <begin position="117"/>
        <end position="232"/>
    </location>
</feature>
<evidence type="ECO:0000313" key="3">
    <source>
        <dbReference type="EMBL" id="HIR62578.1"/>
    </source>
</evidence>
<sequence length="255" mass="28353">MKANVKMIISAAALSTALMTVQSCDQDHNDYYYYIPNAVVTVKPIAEPTDSLTFYMQLDDSTTLVAENLKKSPFGDKQVRALTSIEETDATVPGYDKVVHVYAIDSILTKKTEPFTDDRTVDSLFGNDPVEMIGDWMTVVEDGYITLRVRVASGGYGTMHRLTLLTGVNPDDPYEVEFRHKRENDTGGPYVLGDALVAFSLDSLPDTQGETVKLTLRWKAFDGGERTAQFDYCTRRSSPSKMRIESGATFLTNVK</sequence>
<comment type="caution">
    <text evidence="3">The sequence shown here is derived from an EMBL/GenBank/DDBJ whole genome shotgun (WGS) entry which is preliminary data.</text>
</comment>
<dbReference type="Pfam" id="PF12667">
    <property type="entry name" value="NigD_N"/>
    <property type="match status" value="1"/>
</dbReference>
<evidence type="ECO:0000313" key="4">
    <source>
        <dbReference type="Proteomes" id="UP000886744"/>
    </source>
</evidence>
<dbReference type="Gene3D" id="2.60.40.2370">
    <property type="entry name" value="NigD-like, C-terminal beta sandwich domain"/>
    <property type="match status" value="1"/>
</dbReference>
<gene>
    <name evidence="3" type="ORF">IAC94_03525</name>
</gene>
<dbReference type="InterPro" id="IPR035376">
    <property type="entry name" value="NigD_C"/>
</dbReference>
<organism evidence="3 4">
    <name type="scientific">Candidatus Coprenecus avistercoris</name>
    <dbReference type="NCBI Taxonomy" id="2840730"/>
    <lineage>
        <taxon>Bacteria</taxon>
        <taxon>Pseudomonadati</taxon>
        <taxon>Bacteroidota</taxon>
        <taxon>Bacteroidia</taxon>
        <taxon>Bacteroidales</taxon>
        <taxon>Rikenellaceae</taxon>
        <taxon>Rikenellaceae incertae sedis</taxon>
        <taxon>Candidatus Coprenecus</taxon>
    </lineage>
</organism>
<dbReference type="Proteomes" id="UP000886744">
    <property type="component" value="Unassembled WGS sequence"/>
</dbReference>
<dbReference type="AlphaFoldDB" id="A0A9D1E110"/>
<dbReference type="PROSITE" id="PS51257">
    <property type="entry name" value="PROKAR_LIPOPROTEIN"/>
    <property type="match status" value="1"/>
</dbReference>
<reference evidence="3" key="2">
    <citation type="journal article" date="2021" name="PeerJ">
        <title>Extensive microbial diversity within the chicken gut microbiome revealed by metagenomics and culture.</title>
        <authorList>
            <person name="Gilroy R."/>
            <person name="Ravi A."/>
            <person name="Getino M."/>
            <person name="Pursley I."/>
            <person name="Horton D.L."/>
            <person name="Alikhan N.F."/>
            <person name="Baker D."/>
            <person name="Gharbi K."/>
            <person name="Hall N."/>
            <person name="Watson M."/>
            <person name="Adriaenssens E.M."/>
            <person name="Foster-Nyarko E."/>
            <person name="Jarju S."/>
            <person name="Secka A."/>
            <person name="Antonio M."/>
            <person name="Oren A."/>
            <person name="Chaudhuri R.R."/>
            <person name="La Ragione R."/>
            <person name="Hildebrand F."/>
            <person name="Pallen M.J."/>
        </authorList>
    </citation>
    <scope>NUCLEOTIDE SEQUENCE</scope>
    <source>
        <strain evidence="3">ChiHjej13B12-12457</strain>
    </source>
</reference>
<feature type="domain" description="NigD-like N-terminal OB" evidence="1">
    <location>
        <begin position="40"/>
        <end position="107"/>
    </location>
</feature>
<name>A0A9D1E110_9BACT</name>
<proteinExistence type="predicted"/>
<protein>
    <submittedName>
        <fullName evidence="3">NigD-like N-terminal domain-containing protein</fullName>
    </submittedName>
</protein>
<dbReference type="Pfam" id="PF17415">
    <property type="entry name" value="NigD_C"/>
    <property type="match status" value="1"/>
</dbReference>
<evidence type="ECO:0000259" key="2">
    <source>
        <dbReference type="Pfam" id="PF17415"/>
    </source>
</evidence>
<accession>A0A9D1E110</accession>
<dbReference type="InterPro" id="IPR038143">
    <property type="entry name" value="NigD-like_C_dom_sf"/>
</dbReference>
<dbReference type="InterPro" id="IPR024299">
    <property type="entry name" value="NigD-like_OB_dom"/>
</dbReference>